<organism evidence="7 8">
    <name type="scientific">Gymnopilus junonius</name>
    <name type="common">Spectacular rustgill mushroom</name>
    <name type="synonym">Gymnopilus spectabilis subsp. junonius</name>
    <dbReference type="NCBI Taxonomy" id="109634"/>
    <lineage>
        <taxon>Eukaryota</taxon>
        <taxon>Fungi</taxon>
        <taxon>Dikarya</taxon>
        <taxon>Basidiomycota</taxon>
        <taxon>Agaricomycotina</taxon>
        <taxon>Agaricomycetes</taxon>
        <taxon>Agaricomycetidae</taxon>
        <taxon>Agaricales</taxon>
        <taxon>Agaricineae</taxon>
        <taxon>Hymenogastraceae</taxon>
        <taxon>Gymnopilus</taxon>
    </lineage>
</organism>
<dbReference type="InterPro" id="IPR052260">
    <property type="entry name" value="Autophagy_Rcpt_SigReg"/>
</dbReference>
<evidence type="ECO:0000256" key="1">
    <source>
        <dbReference type="ARBA" id="ARBA00022723"/>
    </source>
</evidence>
<dbReference type="InterPro" id="IPR000433">
    <property type="entry name" value="Znf_ZZ"/>
</dbReference>
<sequence>MVIPDDDVARVMYYLNCVTVGVGLNILVDDLVDFQNYRRLAPHRVALVFKYALEFSPDVFLDKLIFLDDQGEVVTGASRNKFVTVSTACDIVHVQRNIAIAGQVKDVTTVMFFKSSWLEHFYTFPITRQVLESHHCAHCDGKSGVCSCNNGCNTMPESQCQPLLNMLVDVLSNTSISSPQTRPPAMNPETTPVKNANSHACNCDGCGWQFIDGARFKCEVCEDFDLCRDCYNAKRHSLAHKFMQIDRPGSTAIHLPPRNTQLNRTPAPPPPSANPPSYVSAISHTASSPAFYNSMKVSELKEYLRDNGETLCRRAWKHTNISTVDCRDIASRRDKAKQAFQSTQHAAPEPSDRKVDAPSQLQVNDIVVLTGLSRAEMNGKRATVLQAECGGGRAEVHVEELGRTFKVKIENLVLFVDETGDGHDSEDFLD</sequence>
<keyword evidence="8" id="KW-1185">Reference proteome</keyword>
<evidence type="ECO:0000256" key="3">
    <source>
        <dbReference type="ARBA" id="ARBA00022833"/>
    </source>
</evidence>
<evidence type="ECO:0000256" key="5">
    <source>
        <dbReference type="SAM" id="MobiDB-lite"/>
    </source>
</evidence>
<dbReference type="CDD" id="cd02249">
    <property type="entry name" value="ZZ"/>
    <property type="match status" value="1"/>
</dbReference>
<reference evidence="7" key="1">
    <citation type="submission" date="2020-11" db="EMBL/GenBank/DDBJ databases">
        <authorList>
            <consortium name="DOE Joint Genome Institute"/>
            <person name="Ahrendt S."/>
            <person name="Riley R."/>
            <person name="Andreopoulos W."/>
            <person name="LaButti K."/>
            <person name="Pangilinan J."/>
            <person name="Ruiz-duenas F.J."/>
            <person name="Barrasa J.M."/>
            <person name="Sanchez-Garcia M."/>
            <person name="Camarero S."/>
            <person name="Miyauchi S."/>
            <person name="Serrano A."/>
            <person name="Linde D."/>
            <person name="Babiker R."/>
            <person name="Drula E."/>
            <person name="Ayuso-Fernandez I."/>
            <person name="Pacheco R."/>
            <person name="Padilla G."/>
            <person name="Ferreira P."/>
            <person name="Barriuso J."/>
            <person name="Kellner H."/>
            <person name="Castanera R."/>
            <person name="Alfaro M."/>
            <person name="Ramirez L."/>
            <person name="Pisabarro A.G."/>
            <person name="Kuo A."/>
            <person name="Tritt A."/>
            <person name="Lipzen A."/>
            <person name="He G."/>
            <person name="Yan M."/>
            <person name="Ng V."/>
            <person name="Cullen D."/>
            <person name="Martin F."/>
            <person name="Rosso M.-N."/>
            <person name="Henrissat B."/>
            <person name="Hibbett D."/>
            <person name="Martinez A.T."/>
            <person name="Grigoriev I.V."/>
        </authorList>
    </citation>
    <scope>NUCLEOTIDE SEQUENCE</scope>
    <source>
        <strain evidence="7">AH 44721</strain>
    </source>
</reference>
<feature type="domain" description="ZZ-type" evidence="6">
    <location>
        <begin position="198"/>
        <end position="250"/>
    </location>
</feature>
<dbReference type="PANTHER" id="PTHR15090:SF8">
    <property type="entry name" value="ZZ-TYPE ZINC FINGER-CONTAINING PROTEIN"/>
    <property type="match status" value="1"/>
</dbReference>
<proteinExistence type="predicted"/>
<dbReference type="AlphaFoldDB" id="A0A9P5TS61"/>
<dbReference type="OrthoDB" id="661148at2759"/>
<feature type="region of interest" description="Disordered" evidence="5">
    <location>
        <begin position="249"/>
        <end position="277"/>
    </location>
</feature>
<comment type="caution">
    <text evidence="7">The sequence shown here is derived from an EMBL/GenBank/DDBJ whole genome shotgun (WGS) entry which is preliminary data.</text>
</comment>
<dbReference type="SUPFAM" id="SSF57850">
    <property type="entry name" value="RING/U-box"/>
    <property type="match status" value="1"/>
</dbReference>
<protein>
    <recommendedName>
        <fullName evidence="6">ZZ-type domain-containing protein</fullName>
    </recommendedName>
</protein>
<dbReference type="InterPro" id="IPR043145">
    <property type="entry name" value="Znf_ZZ_sf"/>
</dbReference>
<evidence type="ECO:0000313" key="8">
    <source>
        <dbReference type="Proteomes" id="UP000724874"/>
    </source>
</evidence>
<dbReference type="GO" id="GO:0008270">
    <property type="term" value="F:zinc ion binding"/>
    <property type="evidence" value="ECO:0007669"/>
    <property type="project" value="UniProtKB-KW"/>
</dbReference>
<dbReference type="PROSITE" id="PS50135">
    <property type="entry name" value="ZF_ZZ_2"/>
    <property type="match status" value="1"/>
</dbReference>
<accession>A0A9P5TS61</accession>
<evidence type="ECO:0000259" key="6">
    <source>
        <dbReference type="PROSITE" id="PS50135"/>
    </source>
</evidence>
<dbReference type="PROSITE" id="PS01357">
    <property type="entry name" value="ZF_ZZ_1"/>
    <property type="match status" value="1"/>
</dbReference>
<evidence type="ECO:0000256" key="4">
    <source>
        <dbReference type="PROSITE-ProRule" id="PRU00228"/>
    </source>
</evidence>
<gene>
    <name evidence="7" type="ORF">CPB84DRAFT_1812732</name>
</gene>
<feature type="region of interest" description="Disordered" evidence="5">
    <location>
        <begin position="335"/>
        <end position="358"/>
    </location>
</feature>
<keyword evidence="2 4" id="KW-0863">Zinc-finger</keyword>
<dbReference type="Gene3D" id="3.30.60.90">
    <property type="match status" value="1"/>
</dbReference>
<dbReference type="Pfam" id="PF00569">
    <property type="entry name" value="ZZ"/>
    <property type="match status" value="1"/>
</dbReference>
<name>A0A9P5TS61_GYMJU</name>
<dbReference type="Proteomes" id="UP000724874">
    <property type="component" value="Unassembled WGS sequence"/>
</dbReference>
<evidence type="ECO:0000256" key="2">
    <source>
        <dbReference type="ARBA" id="ARBA00022771"/>
    </source>
</evidence>
<dbReference type="EMBL" id="JADNYJ010000006">
    <property type="protein sequence ID" value="KAF8910634.1"/>
    <property type="molecule type" value="Genomic_DNA"/>
</dbReference>
<dbReference type="SMART" id="SM00291">
    <property type="entry name" value="ZnF_ZZ"/>
    <property type="match status" value="1"/>
</dbReference>
<keyword evidence="3" id="KW-0862">Zinc</keyword>
<dbReference type="PANTHER" id="PTHR15090">
    <property type="entry name" value="SEQUESTOSOME 1-RELATED"/>
    <property type="match status" value="1"/>
</dbReference>
<evidence type="ECO:0000313" key="7">
    <source>
        <dbReference type="EMBL" id="KAF8910634.1"/>
    </source>
</evidence>
<keyword evidence="1" id="KW-0479">Metal-binding</keyword>